<feature type="coiled-coil region" evidence="1">
    <location>
        <begin position="150"/>
        <end position="184"/>
    </location>
</feature>
<protein>
    <submittedName>
        <fullName evidence="2">Uncharacterized protein</fullName>
    </submittedName>
</protein>
<evidence type="ECO:0000313" key="3">
    <source>
        <dbReference type="Proteomes" id="UP000326396"/>
    </source>
</evidence>
<proteinExistence type="predicted"/>
<evidence type="ECO:0000256" key="1">
    <source>
        <dbReference type="SAM" id="Coils"/>
    </source>
</evidence>
<feature type="coiled-coil region" evidence="1">
    <location>
        <begin position="70"/>
        <end position="97"/>
    </location>
</feature>
<keyword evidence="3" id="KW-1185">Reference proteome</keyword>
<dbReference type="AlphaFoldDB" id="A0A5N6NGS3"/>
<sequence>MTVAPMETDSIVPLVLPSTKKLVPSLSVPGTCYRDLDSLVLAHHFSSSLESHQGLGLEIVRRLQHRSDVAMKLQQRIASVEDELVKALEDKMQLLGELLNGDAFHAEAQSMREALRVPNDKVLASEMRVTELGYEVERCVEELRSQRGGIKSYKIDISMLEELVRDLKRLLEGKQAVLEEAQADALTACLEVARLFEENQRDSQEYVQLLGDVTFACLVVFLEESPCYDPTAEQWMTNATLALGAADHSLLARLGDSRDISVADIEALTVVIDPTTPGP</sequence>
<keyword evidence="1" id="KW-0175">Coiled coil</keyword>
<organism evidence="2 3">
    <name type="scientific">Mikania micrantha</name>
    <name type="common">bitter vine</name>
    <dbReference type="NCBI Taxonomy" id="192012"/>
    <lineage>
        <taxon>Eukaryota</taxon>
        <taxon>Viridiplantae</taxon>
        <taxon>Streptophyta</taxon>
        <taxon>Embryophyta</taxon>
        <taxon>Tracheophyta</taxon>
        <taxon>Spermatophyta</taxon>
        <taxon>Magnoliopsida</taxon>
        <taxon>eudicotyledons</taxon>
        <taxon>Gunneridae</taxon>
        <taxon>Pentapetalae</taxon>
        <taxon>asterids</taxon>
        <taxon>campanulids</taxon>
        <taxon>Asterales</taxon>
        <taxon>Asteraceae</taxon>
        <taxon>Asteroideae</taxon>
        <taxon>Heliantheae alliance</taxon>
        <taxon>Eupatorieae</taxon>
        <taxon>Mikania</taxon>
    </lineage>
</organism>
<dbReference type="Proteomes" id="UP000326396">
    <property type="component" value="Linkage Group LG2"/>
</dbReference>
<accession>A0A5N6NGS3</accession>
<gene>
    <name evidence="2" type="ORF">E3N88_24270</name>
</gene>
<comment type="caution">
    <text evidence="2">The sequence shown here is derived from an EMBL/GenBank/DDBJ whole genome shotgun (WGS) entry which is preliminary data.</text>
</comment>
<reference evidence="2 3" key="1">
    <citation type="submission" date="2019-05" db="EMBL/GenBank/DDBJ databases">
        <title>Mikania micrantha, genome provides insights into the molecular mechanism of rapid growth.</title>
        <authorList>
            <person name="Liu B."/>
        </authorList>
    </citation>
    <scope>NUCLEOTIDE SEQUENCE [LARGE SCALE GENOMIC DNA]</scope>
    <source>
        <strain evidence="2">NLD-2019</strain>
        <tissue evidence="2">Leaf</tissue>
    </source>
</reference>
<dbReference type="EMBL" id="SZYD01000012">
    <property type="protein sequence ID" value="KAD4586669.1"/>
    <property type="molecule type" value="Genomic_DNA"/>
</dbReference>
<name>A0A5N6NGS3_9ASTR</name>
<evidence type="ECO:0000313" key="2">
    <source>
        <dbReference type="EMBL" id="KAD4586669.1"/>
    </source>
</evidence>